<gene>
    <name evidence="4" type="ORF">DPMN_060075</name>
</gene>
<sequence length="715" mass="81010">MSSPLESHVTCKLTSVKYTTKNAFPQSRNKHACCVHENYVYMYAGKDGNVALKDFWRFNIGTQDWESVRFRGDTPQHLEGHTLVSCKKLMILFGGEFGDFLTKSSLWRINPDLGYIHKSEVDPGASWPCIRRYHSAVIYEGAMYVYGGYVDMKGSSSELWKYNIDDEDWDLVTPQGMSRDLPGGRHGHSAVVYNRRMVIYGGNNDLMAKQELWSYSFGVNCWIRLKTKFSPPALSGHTAVVAGNRMFLYGGECNRAPVSQLWYYCFRTDLWTQITLGSSSPDRMYHSAVLISPASQSSQVKASSMPYLQKKISKMHLDRPRSSHGDRSKSSVSLRDLNGGESGSQKRFDVEHHTPHGCLKRPQFLNVNSENDKSFRELPSPSENVADKSPMCPKKMDLNYNAIDVLDQNTVDCGIDNPAISESTKQLILESQSSGLSTMDTAGPTVDTRSSVYTRSLSYTTELERSHITMSQHQSKHIAYDKALAGFRRSLCEFENTSSGGKKFRLDPDLVLEDIEHLDCFPDDIQILYPSSRQCLKMSQQDEDSIETIELEYWAERARSHSFGSFNSGKKISEKNDQVFFRKDHEQVLFLSRSNDEILEKGDDIKNRKNMANMSRDTIADRHKYKLSGKATAEPHDGMKACDSKETCFSEQKSSVQVEMTERMILKNQQRNKTNKSKSGLPESPYILILGGKDNTTVNFGLKPLPMWKLTVTPL</sequence>
<evidence type="ECO:0000256" key="2">
    <source>
        <dbReference type="ARBA" id="ARBA00022737"/>
    </source>
</evidence>
<keyword evidence="2" id="KW-0677">Repeat</keyword>
<accession>A0A9D4C525</accession>
<dbReference type="InterPro" id="IPR015915">
    <property type="entry name" value="Kelch-typ_b-propeller"/>
</dbReference>
<dbReference type="AlphaFoldDB" id="A0A9D4C525"/>
<dbReference type="PANTHER" id="PTHR46376">
    <property type="entry name" value="LEUCINE-ZIPPER-LIKE TRANSCRIPTIONAL REGULATOR 1"/>
    <property type="match status" value="1"/>
</dbReference>
<feature type="compositionally biased region" description="Basic and acidic residues" evidence="3">
    <location>
        <begin position="315"/>
        <end position="329"/>
    </location>
</feature>
<reference evidence="4" key="2">
    <citation type="submission" date="2020-11" db="EMBL/GenBank/DDBJ databases">
        <authorList>
            <person name="McCartney M.A."/>
            <person name="Auch B."/>
            <person name="Kono T."/>
            <person name="Mallez S."/>
            <person name="Becker A."/>
            <person name="Gohl D.M."/>
            <person name="Silverstein K.A.T."/>
            <person name="Koren S."/>
            <person name="Bechman K.B."/>
            <person name="Herman A."/>
            <person name="Abrahante J.E."/>
            <person name="Garbe J."/>
        </authorList>
    </citation>
    <scope>NUCLEOTIDE SEQUENCE</scope>
    <source>
        <strain evidence="4">Duluth1</strain>
        <tissue evidence="4">Whole animal</tissue>
    </source>
</reference>
<name>A0A9D4C525_DREPO</name>
<keyword evidence="1" id="KW-0880">Kelch repeat</keyword>
<comment type="caution">
    <text evidence="4">The sequence shown here is derived from an EMBL/GenBank/DDBJ whole genome shotgun (WGS) entry which is preliminary data.</text>
</comment>
<evidence type="ECO:0000313" key="4">
    <source>
        <dbReference type="EMBL" id="KAH3717292.1"/>
    </source>
</evidence>
<dbReference type="Pfam" id="PF24681">
    <property type="entry name" value="Kelch_KLHDC2_KLHL20_DRC7"/>
    <property type="match status" value="1"/>
</dbReference>
<dbReference type="EMBL" id="JAIWYP010000013">
    <property type="protein sequence ID" value="KAH3717292.1"/>
    <property type="molecule type" value="Genomic_DNA"/>
</dbReference>
<protein>
    <submittedName>
        <fullName evidence="4">Uncharacterized protein</fullName>
    </submittedName>
</protein>
<dbReference type="GO" id="GO:0005794">
    <property type="term" value="C:Golgi apparatus"/>
    <property type="evidence" value="ECO:0007669"/>
    <property type="project" value="TreeGrafter"/>
</dbReference>
<dbReference type="InterPro" id="IPR006652">
    <property type="entry name" value="Kelch_1"/>
</dbReference>
<dbReference type="Proteomes" id="UP000828390">
    <property type="component" value="Unassembled WGS sequence"/>
</dbReference>
<dbReference type="Gene3D" id="2.120.10.80">
    <property type="entry name" value="Kelch-type beta propeller"/>
    <property type="match status" value="2"/>
</dbReference>
<feature type="region of interest" description="Disordered" evidence="3">
    <location>
        <begin position="314"/>
        <end position="350"/>
    </location>
</feature>
<evidence type="ECO:0000313" key="5">
    <source>
        <dbReference type="Proteomes" id="UP000828390"/>
    </source>
</evidence>
<dbReference type="PANTHER" id="PTHR46376:SF1">
    <property type="entry name" value="LEUCINE-ZIPPER-LIKE TRANSCRIPTIONAL REGULATOR 1"/>
    <property type="match status" value="1"/>
</dbReference>
<dbReference type="OrthoDB" id="432528at2759"/>
<evidence type="ECO:0000256" key="1">
    <source>
        <dbReference type="ARBA" id="ARBA00022441"/>
    </source>
</evidence>
<dbReference type="SUPFAM" id="SSF117281">
    <property type="entry name" value="Kelch motif"/>
    <property type="match status" value="1"/>
</dbReference>
<organism evidence="4 5">
    <name type="scientific">Dreissena polymorpha</name>
    <name type="common">Zebra mussel</name>
    <name type="synonym">Mytilus polymorpha</name>
    <dbReference type="NCBI Taxonomy" id="45954"/>
    <lineage>
        <taxon>Eukaryota</taxon>
        <taxon>Metazoa</taxon>
        <taxon>Spiralia</taxon>
        <taxon>Lophotrochozoa</taxon>
        <taxon>Mollusca</taxon>
        <taxon>Bivalvia</taxon>
        <taxon>Autobranchia</taxon>
        <taxon>Heteroconchia</taxon>
        <taxon>Euheterodonta</taxon>
        <taxon>Imparidentia</taxon>
        <taxon>Neoheterodontei</taxon>
        <taxon>Myida</taxon>
        <taxon>Dreissenoidea</taxon>
        <taxon>Dreissenidae</taxon>
        <taxon>Dreissena</taxon>
    </lineage>
</organism>
<dbReference type="InterPro" id="IPR051568">
    <property type="entry name" value="LZTR1/Attractin"/>
</dbReference>
<reference evidence="4" key="1">
    <citation type="journal article" date="2019" name="bioRxiv">
        <title>The Genome of the Zebra Mussel, Dreissena polymorpha: A Resource for Invasive Species Research.</title>
        <authorList>
            <person name="McCartney M.A."/>
            <person name="Auch B."/>
            <person name="Kono T."/>
            <person name="Mallez S."/>
            <person name="Zhang Y."/>
            <person name="Obille A."/>
            <person name="Becker A."/>
            <person name="Abrahante J.E."/>
            <person name="Garbe J."/>
            <person name="Badalamenti J.P."/>
            <person name="Herman A."/>
            <person name="Mangelson H."/>
            <person name="Liachko I."/>
            <person name="Sullivan S."/>
            <person name="Sone E.D."/>
            <person name="Koren S."/>
            <person name="Silverstein K.A.T."/>
            <person name="Beckman K.B."/>
            <person name="Gohl D.M."/>
        </authorList>
    </citation>
    <scope>NUCLEOTIDE SEQUENCE</scope>
    <source>
        <strain evidence="4">Duluth1</strain>
        <tissue evidence="4">Whole animal</tissue>
    </source>
</reference>
<proteinExistence type="predicted"/>
<dbReference type="Pfam" id="PF01344">
    <property type="entry name" value="Kelch_1"/>
    <property type="match status" value="1"/>
</dbReference>
<keyword evidence="5" id="KW-1185">Reference proteome</keyword>
<evidence type="ECO:0000256" key="3">
    <source>
        <dbReference type="SAM" id="MobiDB-lite"/>
    </source>
</evidence>